<feature type="domain" description="FAD/NAD(P)-binding" evidence="3">
    <location>
        <begin position="32"/>
        <end position="146"/>
    </location>
</feature>
<dbReference type="RefSeq" id="WP_093559602.1">
    <property type="nucleotide sequence ID" value="NZ_FPBO01000039.1"/>
</dbReference>
<dbReference type="Gene3D" id="3.50.50.60">
    <property type="entry name" value="FAD/NAD(P)-binding domain"/>
    <property type="match status" value="2"/>
</dbReference>
<evidence type="ECO:0000313" key="7">
    <source>
        <dbReference type="Proteomes" id="UP000199391"/>
    </source>
</evidence>
<proteinExistence type="predicted"/>
<dbReference type="PANTHER" id="PTHR43755">
    <property type="match status" value="1"/>
</dbReference>
<dbReference type="InterPro" id="IPR052541">
    <property type="entry name" value="SQRD"/>
</dbReference>
<evidence type="ECO:0000259" key="3">
    <source>
        <dbReference type="Pfam" id="PF07992"/>
    </source>
</evidence>
<sequence length="424" mass="44993">MKRRQFLQTAGGGIALASLGGCASFTGQARPRVVVVGGGYGGATAAKYVRMWSDGGIDVTLVDPNPSFISCPLSNLVLGGSMQLADLTLGHDGLARKHGVRLLRDTAVAIDAEKRTVKLASGATLPYDRLILSPGIEFLWNQLPGMRAPGARDRILHAWKAGPQTTALRAQLEAMPDGGVYAMTVPPAPYRCPPGPYERACQVAHYFSRSKPKSKVLLLDANEDVVSKGALFKKIWKDRYAGIIDYRPSFRTADIDAGANTAISELGDRVRADVLNVVPPQGAGAIAVDAGLANANGRWCGVDFVTFESTAARHIHVLGDAIQVSPLMPKSAHMANQHAKVCAAAVVDLLSGRAPEPKPMLTNTCYSFVSDRDVIHVASVHAYDADRKTLLVVPGSGGVSAAANETEGVYAMSWARNIWADTLA</sequence>
<dbReference type="InterPro" id="IPR006311">
    <property type="entry name" value="TAT_signal"/>
</dbReference>
<dbReference type="SUPFAM" id="SSF55424">
    <property type="entry name" value="FAD/NAD-linked reductases, dimerisation (C-terminal) domain"/>
    <property type="match status" value="1"/>
</dbReference>
<gene>
    <name evidence="6" type="ORF">SAMN05216552_103945</name>
</gene>
<dbReference type="Pfam" id="PF09242">
    <property type="entry name" value="FCSD-flav_bind"/>
    <property type="match status" value="1"/>
</dbReference>
<dbReference type="EMBL" id="FPBO01000039">
    <property type="protein sequence ID" value="SFV13615.1"/>
    <property type="molecule type" value="Genomic_DNA"/>
</dbReference>
<dbReference type="InterPro" id="IPR023753">
    <property type="entry name" value="FAD/NAD-binding_dom"/>
</dbReference>
<feature type="domain" description="Sulfide dehydrogenase [flavocytochrome c] flavoprotein chain central" evidence="5">
    <location>
        <begin position="165"/>
        <end position="279"/>
    </location>
</feature>
<evidence type="ECO:0000256" key="1">
    <source>
        <dbReference type="ARBA" id="ARBA00022630"/>
    </source>
</evidence>
<feature type="domain" description="Flavocytochrome c sulphide dehydrogenase flavin-binding" evidence="4">
    <location>
        <begin position="357"/>
        <end position="423"/>
    </location>
</feature>
<dbReference type="STRING" id="1035707.SAMN05216552_103945"/>
<evidence type="ECO:0000313" key="6">
    <source>
        <dbReference type="EMBL" id="SFV13615.1"/>
    </source>
</evidence>
<protein>
    <submittedName>
        <fullName evidence="6">NADPH-dependent 2,4-dienoyl-CoA reductase, sulfur reductase</fullName>
    </submittedName>
</protein>
<evidence type="ECO:0000259" key="4">
    <source>
        <dbReference type="Pfam" id="PF09242"/>
    </source>
</evidence>
<dbReference type="PROSITE" id="PS51257">
    <property type="entry name" value="PROKAR_LIPOPROTEIN"/>
    <property type="match status" value="1"/>
</dbReference>
<dbReference type="InterPro" id="IPR049386">
    <property type="entry name" value="FCSD_central"/>
</dbReference>
<keyword evidence="1" id="KW-0285">Flavoprotein</keyword>
<dbReference type="InterPro" id="IPR037092">
    <property type="entry name" value="FlavoCytC_S_DH_flav-bd_sf"/>
</dbReference>
<dbReference type="SUPFAM" id="SSF51905">
    <property type="entry name" value="FAD/NAD(P)-binding domain"/>
    <property type="match status" value="2"/>
</dbReference>
<dbReference type="OrthoDB" id="9802771at2"/>
<dbReference type="PANTHER" id="PTHR43755:SF1">
    <property type="entry name" value="FAD-DEPENDENT PYRIDINE NUCLEOTIDE-DISULPHIDE OXIDOREDUCTASE"/>
    <property type="match status" value="1"/>
</dbReference>
<accession>A0A1I7LVA6</accession>
<dbReference type="PROSITE" id="PS51318">
    <property type="entry name" value="TAT"/>
    <property type="match status" value="1"/>
</dbReference>
<reference evidence="7" key="1">
    <citation type="submission" date="2016-10" db="EMBL/GenBank/DDBJ databases">
        <authorList>
            <person name="Varghese N."/>
            <person name="Submissions S."/>
        </authorList>
    </citation>
    <scope>NUCLEOTIDE SEQUENCE [LARGE SCALE GENOMIC DNA]</scope>
    <source>
        <strain evidence="7">CGMCC 1.11014</strain>
    </source>
</reference>
<keyword evidence="7" id="KW-1185">Reference proteome</keyword>
<dbReference type="Proteomes" id="UP000199391">
    <property type="component" value="Unassembled WGS sequence"/>
</dbReference>
<evidence type="ECO:0000259" key="5">
    <source>
        <dbReference type="Pfam" id="PF21706"/>
    </source>
</evidence>
<dbReference type="InterPro" id="IPR036188">
    <property type="entry name" value="FAD/NAD-bd_sf"/>
</dbReference>
<keyword evidence="2" id="KW-0274">FAD</keyword>
<dbReference type="GO" id="GO:0016491">
    <property type="term" value="F:oxidoreductase activity"/>
    <property type="evidence" value="ECO:0007669"/>
    <property type="project" value="InterPro"/>
</dbReference>
<dbReference type="Pfam" id="PF21706">
    <property type="entry name" value="FCSD_central"/>
    <property type="match status" value="1"/>
</dbReference>
<name>A0A1I7LVA6_9BURK</name>
<evidence type="ECO:0000256" key="2">
    <source>
        <dbReference type="ARBA" id="ARBA00022827"/>
    </source>
</evidence>
<dbReference type="GO" id="GO:0050660">
    <property type="term" value="F:flavin adenine dinucleotide binding"/>
    <property type="evidence" value="ECO:0007669"/>
    <property type="project" value="InterPro"/>
</dbReference>
<dbReference type="InterPro" id="IPR015323">
    <property type="entry name" value="FlavoCytC_S_DH_flav-bd"/>
</dbReference>
<organism evidence="6 7">
    <name type="scientific">Pseudoduganella namucuonensis</name>
    <dbReference type="NCBI Taxonomy" id="1035707"/>
    <lineage>
        <taxon>Bacteria</taxon>
        <taxon>Pseudomonadati</taxon>
        <taxon>Pseudomonadota</taxon>
        <taxon>Betaproteobacteria</taxon>
        <taxon>Burkholderiales</taxon>
        <taxon>Oxalobacteraceae</taxon>
        <taxon>Telluria group</taxon>
        <taxon>Pseudoduganella</taxon>
    </lineage>
</organism>
<dbReference type="Gene3D" id="3.90.760.10">
    <property type="entry name" value="Flavocytochrome c sulphide dehydrogenase, flavin-binding domain"/>
    <property type="match status" value="1"/>
</dbReference>
<dbReference type="Pfam" id="PF07992">
    <property type="entry name" value="Pyr_redox_2"/>
    <property type="match status" value="1"/>
</dbReference>
<dbReference type="AlphaFoldDB" id="A0A1I7LVA6"/>
<dbReference type="InterPro" id="IPR016156">
    <property type="entry name" value="FAD/NAD-linked_Rdtase_dimer_sf"/>
</dbReference>